<accession>A0A328TKL4</accession>
<name>A0A328TKL4_9GAMM</name>
<comment type="caution">
    <text evidence="3">The sequence shown here is derived from an EMBL/GenBank/DDBJ whole genome shotgun (WGS) entry which is preliminary data.</text>
</comment>
<proteinExistence type="predicted"/>
<protein>
    <submittedName>
        <fullName evidence="3">Uncharacterized protein</fullName>
    </submittedName>
</protein>
<dbReference type="Proteomes" id="UP000244334">
    <property type="component" value="Unassembled WGS sequence"/>
</dbReference>
<evidence type="ECO:0000256" key="1">
    <source>
        <dbReference type="SAM" id="MobiDB-lite"/>
    </source>
</evidence>
<dbReference type="EMBL" id="LJAM02000846">
    <property type="protein sequence ID" value="RAP68316.1"/>
    <property type="molecule type" value="Genomic_DNA"/>
</dbReference>
<reference evidence="3" key="1">
    <citation type="submission" date="2018-04" db="EMBL/GenBank/DDBJ databases">
        <title>Genomes of the Obligate Erwinia dacicola and Facultative Enterobacter sp. OLF Endosymbionts of the Olive Fruit fly, Bactrocera oleae.</title>
        <authorList>
            <person name="Estes A.M."/>
            <person name="Hearn D.J."/>
            <person name="Agarwal S."/>
            <person name="Pierson E.A."/>
            <person name="Dunning-Hotopp J.C."/>
        </authorList>
    </citation>
    <scope>NUCLEOTIDE SEQUENCE [LARGE SCALE GENOMIC DNA]</scope>
    <source>
        <strain evidence="3">Oroville</strain>
    </source>
</reference>
<sequence length="87" mass="9553">MKKSFSFPLLCAALIIAALMMVVAVRSCSTQHKEARPVSATNQTTTTATQGWPRTLQTPNWPLTLQQVPKRIVSTSVTITRLCPLIT</sequence>
<gene>
    <name evidence="3" type="ORF">ACZ87_03876</name>
</gene>
<feature type="signal peptide" evidence="2">
    <location>
        <begin position="1"/>
        <end position="24"/>
    </location>
</feature>
<evidence type="ECO:0000256" key="2">
    <source>
        <dbReference type="SAM" id="SignalP"/>
    </source>
</evidence>
<keyword evidence="2" id="KW-0732">Signal</keyword>
<organism evidence="3 4">
    <name type="scientific">Candidatus Erwinia dacicola</name>
    <dbReference type="NCBI Taxonomy" id="252393"/>
    <lineage>
        <taxon>Bacteria</taxon>
        <taxon>Pseudomonadati</taxon>
        <taxon>Pseudomonadota</taxon>
        <taxon>Gammaproteobacteria</taxon>
        <taxon>Enterobacterales</taxon>
        <taxon>Erwiniaceae</taxon>
        <taxon>Erwinia</taxon>
    </lineage>
</organism>
<feature type="compositionally biased region" description="Low complexity" evidence="1">
    <location>
        <begin position="40"/>
        <end position="50"/>
    </location>
</feature>
<feature type="chain" id="PRO_5016238347" evidence="2">
    <location>
        <begin position="25"/>
        <end position="87"/>
    </location>
</feature>
<keyword evidence="4" id="KW-1185">Reference proteome</keyword>
<evidence type="ECO:0000313" key="3">
    <source>
        <dbReference type="EMBL" id="RAP68316.1"/>
    </source>
</evidence>
<dbReference type="AlphaFoldDB" id="A0A328TKL4"/>
<evidence type="ECO:0000313" key="4">
    <source>
        <dbReference type="Proteomes" id="UP000244334"/>
    </source>
</evidence>
<feature type="region of interest" description="Disordered" evidence="1">
    <location>
        <begin position="36"/>
        <end position="55"/>
    </location>
</feature>